<protein>
    <submittedName>
        <fullName evidence="2">Uu.00g068900.m01.CDS01</fullName>
    </submittedName>
</protein>
<comment type="caution">
    <text evidence="2">The sequence shown here is derived from an EMBL/GenBank/DDBJ whole genome shotgun (WGS) entry which is preliminary data.</text>
</comment>
<proteinExistence type="predicted"/>
<feature type="domain" description="NmrA-like" evidence="1">
    <location>
        <begin position="5"/>
        <end position="126"/>
    </location>
</feature>
<dbReference type="PANTHER" id="PTHR47129:SF1">
    <property type="entry name" value="NMRA-LIKE DOMAIN-CONTAINING PROTEIN"/>
    <property type="match status" value="1"/>
</dbReference>
<dbReference type="AlphaFoldDB" id="A0AAI8VV94"/>
<organism evidence="2 3">
    <name type="scientific">Anthostomella pinea</name>
    <dbReference type="NCBI Taxonomy" id="933095"/>
    <lineage>
        <taxon>Eukaryota</taxon>
        <taxon>Fungi</taxon>
        <taxon>Dikarya</taxon>
        <taxon>Ascomycota</taxon>
        <taxon>Pezizomycotina</taxon>
        <taxon>Sordariomycetes</taxon>
        <taxon>Xylariomycetidae</taxon>
        <taxon>Xylariales</taxon>
        <taxon>Xylariaceae</taxon>
        <taxon>Anthostomella</taxon>
    </lineage>
</organism>
<accession>A0AAI8VV94</accession>
<keyword evidence="3" id="KW-1185">Reference proteome</keyword>
<dbReference type="Proteomes" id="UP001295740">
    <property type="component" value="Unassembled WGS sequence"/>
</dbReference>
<dbReference type="SUPFAM" id="SSF51735">
    <property type="entry name" value="NAD(P)-binding Rossmann-fold domains"/>
    <property type="match status" value="1"/>
</dbReference>
<dbReference type="Gene3D" id="3.40.50.720">
    <property type="entry name" value="NAD(P)-binding Rossmann-like Domain"/>
    <property type="match status" value="1"/>
</dbReference>
<sequence length="360" mass="38552">MAPPTIAITGASGKLGGATFSALLSHSLAPPASMIALTSSHPSSATWTALASAARGVQVRHASYDEPVESFAEALRGVDRLFLVSTPRVALDFDDAKAGGREMHHKVAIDAAVMAGVGRVYYSSLAFGFDGKRARVKGGGDEEDGIDAEEEEGVTKGTTNHSKAGVMRAHLRTEAYLRECSVKHGLGVTVLREGLYNESWPLYLGYFAPSGRDDDRAVVPLAGDGRICWTAIKDLGIASAVVLAASGEDDVYRGRTFYLSTRPRTARSMKEIAAMVGRARGREVRVEVVGRKEHERYYVQERGLDRAAVEWWASTYEAMEEGECLIDDPTLERLLGSVGVTATPVEETVAAMVKGGTETG</sequence>
<dbReference type="Pfam" id="PF05368">
    <property type="entry name" value="NmrA"/>
    <property type="match status" value="1"/>
</dbReference>
<dbReference type="PANTHER" id="PTHR47129">
    <property type="entry name" value="QUINONE OXIDOREDUCTASE 2"/>
    <property type="match status" value="1"/>
</dbReference>
<evidence type="ECO:0000259" key="1">
    <source>
        <dbReference type="Pfam" id="PF05368"/>
    </source>
</evidence>
<dbReference type="InterPro" id="IPR008030">
    <property type="entry name" value="NmrA-like"/>
</dbReference>
<dbReference type="InterPro" id="IPR036291">
    <property type="entry name" value="NAD(P)-bd_dom_sf"/>
</dbReference>
<evidence type="ECO:0000313" key="2">
    <source>
        <dbReference type="EMBL" id="CAJ2511265.1"/>
    </source>
</evidence>
<dbReference type="InterPro" id="IPR052718">
    <property type="entry name" value="NmrA-type_oxidoreductase"/>
</dbReference>
<reference evidence="2" key="1">
    <citation type="submission" date="2023-10" db="EMBL/GenBank/DDBJ databases">
        <authorList>
            <person name="Hackl T."/>
        </authorList>
    </citation>
    <scope>NUCLEOTIDE SEQUENCE</scope>
</reference>
<name>A0AAI8VV94_9PEZI</name>
<evidence type="ECO:0000313" key="3">
    <source>
        <dbReference type="Proteomes" id="UP001295740"/>
    </source>
</evidence>
<gene>
    <name evidence="2" type="ORF">KHLLAP_LOCUS11733</name>
</gene>
<dbReference type="EMBL" id="CAUWAG010000018">
    <property type="protein sequence ID" value="CAJ2511265.1"/>
    <property type="molecule type" value="Genomic_DNA"/>
</dbReference>